<dbReference type="EMBL" id="JABVCQ010000041">
    <property type="protein sequence ID" value="MBB1127211.1"/>
    <property type="molecule type" value="Genomic_DNA"/>
</dbReference>
<sequence>MQIKSHQFGLLVLLTCGVAAPIYAEEYMQHCATADDYEQALNRVVKQYRGLMNVKLLNRRMYCRRHVIIQNREWKKRRRG</sequence>
<dbReference type="RefSeq" id="WP_182584838.1">
    <property type="nucleotide sequence ID" value="NZ_JABVCQ010000041.1"/>
</dbReference>
<accession>A0A839HEX4</accession>
<comment type="caution">
    <text evidence="1">The sequence shown here is derived from an EMBL/GenBank/DDBJ whole genome shotgun (WGS) entry which is preliminary data.</text>
</comment>
<gene>
    <name evidence="1" type="ORF">HUK38_13395</name>
</gene>
<dbReference type="AlphaFoldDB" id="A0A839HEX4"/>
<proteinExistence type="predicted"/>
<evidence type="ECO:0000313" key="1">
    <source>
        <dbReference type="EMBL" id="MBB1127211.1"/>
    </source>
</evidence>
<reference evidence="1 2" key="1">
    <citation type="journal article" date="2020" name="Arch. Microbiol.">
        <title>The genome sequence of the giant phototrophic gammaproteobacterium Thiospirillum jenense gives insight into its physiological properties and phylogenetic relationships.</title>
        <authorList>
            <person name="Imhoff J.F."/>
            <person name="Meyer T.E."/>
            <person name="Kyndt J.A."/>
        </authorList>
    </citation>
    <scope>NUCLEOTIDE SEQUENCE [LARGE SCALE GENOMIC DNA]</scope>
    <source>
        <strain evidence="1 2">DSM 216</strain>
    </source>
</reference>
<keyword evidence="2" id="KW-1185">Reference proteome</keyword>
<evidence type="ECO:0000313" key="2">
    <source>
        <dbReference type="Proteomes" id="UP000548632"/>
    </source>
</evidence>
<dbReference type="Proteomes" id="UP000548632">
    <property type="component" value="Unassembled WGS sequence"/>
</dbReference>
<protein>
    <submittedName>
        <fullName evidence="1">Uncharacterized protein</fullName>
    </submittedName>
</protein>
<organism evidence="1 2">
    <name type="scientific">Thiospirillum jenense</name>
    <dbReference type="NCBI Taxonomy" id="1653858"/>
    <lineage>
        <taxon>Bacteria</taxon>
        <taxon>Pseudomonadati</taxon>
        <taxon>Pseudomonadota</taxon>
        <taxon>Gammaproteobacteria</taxon>
        <taxon>Chromatiales</taxon>
        <taxon>Chromatiaceae</taxon>
        <taxon>Thiospirillum</taxon>
    </lineage>
</organism>
<name>A0A839HEX4_9GAMM</name>